<comment type="caution">
    <text evidence="11">The sequence shown here is derived from an EMBL/GenBank/DDBJ whole genome shotgun (WGS) entry which is preliminary data.</text>
</comment>
<feature type="coiled-coil region" evidence="7">
    <location>
        <begin position="316"/>
        <end position="354"/>
    </location>
</feature>
<dbReference type="Pfam" id="PF06886">
    <property type="entry name" value="TPX2"/>
    <property type="match status" value="1"/>
</dbReference>
<evidence type="ECO:0000256" key="1">
    <source>
        <dbReference type="ARBA" id="ARBA00004123"/>
    </source>
</evidence>
<comment type="similarity">
    <text evidence="3">Belongs to the TPX2 family.</text>
</comment>
<evidence type="ECO:0000259" key="10">
    <source>
        <dbReference type="Pfam" id="PF12214"/>
    </source>
</evidence>
<dbReference type="InterPro" id="IPR027329">
    <property type="entry name" value="TPX2_C"/>
</dbReference>
<evidence type="ECO:0000313" key="11">
    <source>
        <dbReference type="EMBL" id="KAJ8969437.1"/>
    </source>
</evidence>
<feature type="domain" description="TPX2 C-terminal" evidence="9">
    <location>
        <begin position="309"/>
        <end position="373"/>
    </location>
</feature>
<keyword evidence="6" id="KW-0539">Nucleus</keyword>
<evidence type="ECO:0000259" key="9">
    <source>
        <dbReference type="Pfam" id="PF06886"/>
    </source>
</evidence>
<dbReference type="PANTHER" id="PTHR14326">
    <property type="entry name" value="TARGETING PROTEIN FOR XKLP2"/>
    <property type="match status" value="1"/>
</dbReference>
<dbReference type="Proteomes" id="UP001162164">
    <property type="component" value="Unassembled WGS sequence"/>
</dbReference>
<keyword evidence="5" id="KW-0206">Cytoskeleton</keyword>
<evidence type="ECO:0000256" key="5">
    <source>
        <dbReference type="ARBA" id="ARBA00023212"/>
    </source>
</evidence>
<evidence type="ECO:0000256" key="2">
    <source>
        <dbReference type="ARBA" id="ARBA00004186"/>
    </source>
</evidence>
<reference evidence="11" key="1">
    <citation type="journal article" date="2023" name="Insect Mol. Biol.">
        <title>Genome sequencing provides insights into the evolution of gene families encoding plant cell wall-degrading enzymes in longhorned beetles.</title>
        <authorList>
            <person name="Shin N.R."/>
            <person name="Okamura Y."/>
            <person name="Kirsch R."/>
            <person name="Pauchet Y."/>
        </authorList>
    </citation>
    <scope>NUCLEOTIDE SEQUENCE</scope>
    <source>
        <strain evidence="11">MMC_N1</strain>
    </source>
</reference>
<feature type="region of interest" description="Disordered" evidence="8">
    <location>
        <begin position="371"/>
        <end position="401"/>
    </location>
</feature>
<dbReference type="InterPro" id="IPR009675">
    <property type="entry name" value="TPX2_fam"/>
</dbReference>
<proteinExistence type="inferred from homology"/>
<gene>
    <name evidence="11" type="ORF">NQ317_008628</name>
</gene>
<evidence type="ECO:0008006" key="13">
    <source>
        <dbReference type="Google" id="ProtNLM"/>
    </source>
</evidence>
<name>A0ABQ9IYS4_9CUCU</name>
<dbReference type="EMBL" id="JAPWTJ010001805">
    <property type="protein sequence ID" value="KAJ8969437.1"/>
    <property type="molecule type" value="Genomic_DNA"/>
</dbReference>
<dbReference type="InterPro" id="IPR027330">
    <property type="entry name" value="TPX2_central_dom"/>
</dbReference>
<feature type="domain" description="TPX2 central" evidence="10">
    <location>
        <begin position="62"/>
        <end position="179"/>
    </location>
</feature>
<accession>A0ABQ9IYS4</accession>
<comment type="subcellular location">
    <subcellularLocation>
        <location evidence="2">Cytoplasm</location>
        <location evidence="2">Cytoskeleton</location>
        <location evidence="2">Spindle</location>
    </subcellularLocation>
    <subcellularLocation>
        <location evidence="1">Nucleus</location>
    </subcellularLocation>
</comment>
<sequence>YLILQENINRLSQPKRHYGSAQNLNQCDYQRLCENFQSGTPVRFRSKPKLENMDGVNKPVRTIPQSPPLMTKNRHRQVMALSREEKERLEYEEAQKFKIKAHPLNKKILQGPLKPIPIEKKPTTIPEPFNITAITKKVPESPKKVFEFHAKPVPKTLHEVPQLKEVQKISITKPLTPTFMKRYPKEPEKTKQTEENKPLFLPTKTTPIPFSFEKRDKYLQKKKQELIKKVLEEEKKAREFHARPVPKAVLNPSKSLQRLNSLDNIHKPQITKSDENLSCQFKARPPTVLYKKPFEPKKDENHLIEITEFQLNTEMRAKEREEFEQLKKEKEERITEEEIMLQIEDEEIARLRKQTEYKAQPIKKYKEVKIQPSGLVTEPKSPKFHTNKYRNKENKENSAEN</sequence>
<dbReference type="Pfam" id="PF12214">
    <property type="entry name" value="TPX2_importin"/>
    <property type="match status" value="1"/>
</dbReference>
<protein>
    <recommendedName>
        <fullName evidence="13">Targeting protein for Xklp2</fullName>
    </recommendedName>
</protein>
<evidence type="ECO:0000256" key="3">
    <source>
        <dbReference type="ARBA" id="ARBA00005885"/>
    </source>
</evidence>
<organism evidence="11 12">
    <name type="scientific">Molorchus minor</name>
    <dbReference type="NCBI Taxonomy" id="1323400"/>
    <lineage>
        <taxon>Eukaryota</taxon>
        <taxon>Metazoa</taxon>
        <taxon>Ecdysozoa</taxon>
        <taxon>Arthropoda</taxon>
        <taxon>Hexapoda</taxon>
        <taxon>Insecta</taxon>
        <taxon>Pterygota</taxon>
        <taxon>Neoptera</taxon>
        <taxon>Endopterygota</taxon>
        <taxon>Coleoptera</taxon>
        <taxon>Polyphaga</taxon>
        <taxon>Cucujiformia</taxon>
        <taxon>Chrysomeloidea</taxon>
        <taxon>Cerambycidae</taxon>
        <taxon>Lamiinae</taxon>
        <taxon>Monochamini</taxon>
        <taxon>Molorchus</taxon>
    </lineage>
</organism>
<evidence type="ECO:0000256" key="7">
    <source>
        <dbReference type="SAM" id="Coils"/>
    </source>
</evidence>
<evidence type="ECO:0000256" key="8">
    <source>
        <dbReference type="SAM" id="MobiDB-lite"/>
    </source>
</evidence>
<evidence type="ECO:0000256" key="6">
    <source>
        <dbReference type="ARBA" id="ARBA00023242"/>
    </source>
</evidence>
<keyword evidence="7" id="KW-0175">Coiled coil</keyword>
<keyword evidence="4" id="KW-0963">Cytoplasm</keyword>
<keyword evidence="12" id="KW-1185">Reference proteome</keyword>
<evidence type="ECO:0000256" key="4">
    <source>
        <dbReference type="ARBA" id="ARBA00022490"/>
    </source>
</evidence>
<evidence type="ECO:0000313" key="12">
    <source>
        <dbReference type="Proteomes" id="UP001162164"/>
    </source>
</evidence>
<feature type="non-terminal residue" evidence="11">
    <location>
        <position position="1"/>
    </location>
</feature>
<dbReference type="PANTHER" id="PTHR14326:SF44">
    <property type="entry name" value="TARGETING PROTEIN FOR XKLP2"/>
    <property type="match status" value="1"/>
</dbReference>
<feature type="compositionally biased region" description="Basic and acidic residues" evidence="8">
    <location>
        <begin position="390"/>
        <end position="401"/>
    </location>
</feature>